<keyword evidence="6" id="KW-0460">Magnesium</keyword>
<dbReference type="GO" id="GO:0005524">
    <property type="term" value="F:ATP binding"/>
    <property type="evidence" value="ECO:0007669"/>
    <property type="project" value="UniProtKB-KW"/>
</dbReference>
<dbReference type="EMBL" id="BA000011">
    <property type="protein sequence ID" value="BAB59910.1"/>
    <property type="molecule type" value="Genomic_DNA"/>
</dbReference>
<evidence type="ECO:0000256" key="5">
    <source>
        <dbReference type="ARBA" id="ARBA00022840"/>
    </source>
</evidence>
<dbReference type="PhylomeDB" id="Q97AP2"/>
<dbReference type="NCBIfam" id="TIGR01499">
    <property type="entry name" value="folC"/>
    <property type="match status" value="1"/>
</dbReference>
<dbReference type="STRING" id="273116.gene:9381558"/>
<gene>
    <name evidence="9" type="ORF">TVG0771612</name>
</gene>
<evidence type="ECO:0000256" key="3">
    <source>
        <dbReference type="ARBA" id="ARBA00022723"/>
    </source>
</evidence>
<name>Q97AP2_THEVO</name>
<keyword evidence="10" id="KW-1185">Reference proteome</keyword>
<feature type="domain" description="Mur ligase central" evidence="8">
    <location>
        <begin position="21"/>
        <end position="243"/>
    </location>
</feature>
<evidence type="ECO:0000259" key="7">
    <source>
        <dbReference type="Pfam" id="PF02875"/>
    </source>
</evidence>
<dbReference type="GO" id="GO:0005737">
    <property type="term" value="C:cytoplasm"/>
    <property type="evidence" value="ECO:0007669"/>
    <property type="project" value="TreeGrafter"/>
</dbReference>
<keyword evidence="5" id="KW-0067">ATP-binding</keyword>
<dbReference type="SUPFAM" id="SSF53623">
    <property type="entry name" value="MurD-like peptide ligases, catalytic domain"/>
    <property type="match status" value="1"/>
</dbReference>
<accession>Q97AP2</accession>
<dbReference type="GO" id="GO:0046872">
    <property type="term" value="F:metal ion binding"/>
    <property type="evidence" value="ECO:0007669"/>
    <property type="project" value="UniProtKB-KW"/>
</dbReference>
<dbReference type="AlphaFoldDB" id="Q97AP2"/>
<dbReference type="Gene3D" id="3.90.190.20">
    <property type="entry name" value="Mur ligase, C-terminal domain"/>
    <property type="match status" value="1"/>
</dbReference>
<dbReference type="InterPro" id="IPR013221">
    <property type="entry name" value="Mur_ligase_cen"/>
</dbReference>
<dbReference type="InterPro" id="IPR001645">
    <property type="entry name" value="Folylpolyglutamate_synth"/>
</dbReference>
<evidence type="ECO:0000256" key="6">
    <source>
        <dbReference type="ARBA" id="ARBA00022842"/>
    </source>
</evidence>
<reference evidence="9 10" key="1">
    <citation type="journal article" date="1999" name="Proc. Jpn. Acad.">
        <title>Determination of the complete genomic DNA sequence of Thermoplasma volvanium GSS1.</title>
        <authorList>
            <person name="Kawashima T."/>
            <person name="Yamamoto Y."/>
            <person name="Aramaki H."/>
            <person name="Nunoshiba T."/>
            <person name="Kawamoto T."/>
            <person name="Watanabe K."/>
            <person name="Yamazaki M."/>
            <person name="Kanehori K."/>
            <person name="Amano N."/>
            <person name="Ohya Y."/>
            <person name="Makino K."/>
            <person name="Suzuki M."/>
        </authorList>
    </citation>
    <scope>NUCLEOTIDE SEQUENCE [LARGE SCALE GENOMIC DNA]</scope>
    <source>
        <strain evidence="10">ATCC 51530 / DSM 4299 / JCM 9571 / NBRC 15438 / GSS1</strain>
    </source>
</reference>
<dbReference type="PIRSF" id="PIRSF001563">
    <property type="entry name" value="Folylpolyglu_synth"/>
    <property type="match status" value="1"/>
</dbReference>
<dbReference type="InterPro" id="IPR036565">
    <property type="entry name" value="Mur-like_cat_sf"/>
</dbReference>
<feature type="domain" description="Mur ligase C-terminal" evidence="7">
    <location>
        <begin position="267"/>
        <end position="383"/>
    </location>
</feature>
<proteinExistence type="inferred from homology"/>
<dbReference type="GO" id="GO:0008841">
    <property type="term" value="F:dihydrofolate synthase activity"/>
    <property type="evidence" value="ECO:0007669"/>
    <property type="project" value="TreeGrafter"/>
</dbReference>
<evidence type="ECO:0000259" key="8">
    <source>
        <dbReference type="Pfam" id="PF08245"/>
    </source>
</evidence>
<dbReference type="KEGG" id="tvo:TVG0771612"/>
<organism evidence="9 10">
    <name type="scientific">Thermoplasma volcanium (strain ATCC 51530 / DSM 4299 / JCM 9571 / NBRC 15438 / GSS1)</name>
    <dbReference type="NCBI Taxonomy" id="273116"/>
    <lineage>
        <taxon>Archaea</taxon>
        <taxon>Methanobacteriati</taxon>
        <taxon>Thermoplasmatota</taxon>
        <taxon>Thermoplasmata</taxon>
        <taxon>Thermoplasmatales</taxon>
        <taxon>Thermoplasmataceae</taxon>
        <taxon>Thermoplasma</taxon>
    </lineage>
</organism>
<dbReference type="InterPro" id="IPR004101">
    <property type="entry name" value="Mur_ligase_C"/>
</dbReference>
<dbReference type="PaxDb" id="273116-14324984"/>
<dbReference type="Proteomes" id="UP000001017">
    <property type="component" value="Chromosome"/>
</dbReference>
<dbReference type="Gene3D" id="3.40.1190.10">
    <property type="entry name" value="Mur-like, catalytic domain"/>
    <property type="match status" value="1"/>
</dbReference>
<dbReference type="SUPFAM" id="SSF53244">
    <property type="entry name" value="MurD-like peptide ligases, peptide-binding domain"/>
    <property type="match status" value="1"/>
</dbReference>
<sequence>MMREFADMLGHPERDFRSIHITGSNGKGSTSAFIYSILRQKFSVGVYTSPHLERFNERIIVDNEEVPDEYIDGFIEKYRPKFDELSKVNRNPTFFEVTTMMAFQYFKDRKVDYASVEVGLGGRLDATNIIMPEVSVIAQVGYEHADKLGCSLTSIAYEKAGIIKEGRPIVLQDDKPEVVNEVRRIAQVKHSPLITLDRNKIKNLHVDENGTDFDFDGTNDTYHIHTSLIGDYQALNAATAILAVENSKVQVYKKDIETGISRTIWPGRLEIIDRSPLVIIDAAHNPPAANKMVRTVKKVFNREPTIVAGILSDKDAYSFFSVLRQLSGKIIFTTPEEKERAVDPNILMAQYGNLFRSARVIPDPISAFEHAKKVDDFVFVTGSIYLIGVIRGLYDKANEKKGTKIVV</sequence>
<dbReference type="eggNOG" id="arCOG02817">
    <property type="taxonomic scope" value="Archaea"/>
</dbReference>
<evidence type="ECO:0000313" key="9">
    <source>
        <dbReference type="EMBL" id="BAB59910.1"/>
    </source>
</evidence>
<protein>
    <submittedName>
        <fullName evidence="9">Folylpolyglutamate synthase</fullName>
    </submittedName>
</protein>
<dbReference type="HOGENOM" id="CLU_015869_1_2_2"/>
<keyword evidence="4" id="KW-0547">Nucleotide-binding</keyword>
<reference evidence="9 10" key="2">
    <citation type="journal article" date="2000" name="Proc. Natl. Acad. Sci. U.S.A.">
        <title>Archaeal adaptation to higher temperatures revealed by genomic sequence of Thermoplasma volcanium.</title>
        <authorList>
            <person name="Kawashima T."/>
            <person name="Amano N."/>
            <person name="Koike H."/>
            <person name="Makino S."/>
            <person name="Higuchi S."/>
            <person name="Kawashima-Ohya Y."/>
            <person name="Watanabe K."/>
            <person name="Yamazaki M."/>
            <person name="Kanehori K."/>
            <person name="Kawamoto T."/>
            <person name="Nunoshiba T."/>
            <person name="Yamamoto Y."/>
            <person name="Aramaki H."/>
            <person name="Makino K."/>
            <person name="Suzuki M."/>
        </authorList>
    </citation>
    <scope>NUCLEOTIDE SEQUENCE [LARGE SCALE GENOMIC DNA]</scope>
    <source>
        <strain evidence="10">ATCC 51530 / DSM 4299 / JCM 9571 / NBRC 15438 / GSS1</strain>
    </source>
</reference>
<evidence type="ECO:0000313" key="10">
    <source>
        <dbReference type="Proteomes" id="UP000001017"/>
    </source>
</evidence>
<comment type="similarity">
    <text evidence="1">Belongs to the folylpolyglutamate synthase family.</text>
</comment>
<dbReference type="GO" id="GO:0004326">
    <property type="term" value="F:tetrahydrofolylpolyglutamate synthase activity"/>
    <property type="evidence" value="ECO:0007669"/>
    <property type="project" value="InterPro"/>
</dbReference>
<dbReference type="Pfam" id="PF02875">
    <property type="entry name" value="Mur_ligase_C"/>
    <property type="match status" value="1"/>
</dbReference>
<dbReference type="Pfam" id="PF08245">
    <property type="entry name" value="Mur_ligase_M"/>
    <property type="match status" value="1"/>
</dbReference>
<evidence type="ECO:0000256" key="1">
    <source>
        <dbReference type="ARBA" id="ARBA00008276"/>
    </source>
</evidence>
<evidence type="ECO:0000256" key="2">
    <source>
        <dbReference type="ARBA" id="ARBA00022598"/>
    </source>
</evidence>
<dbReference type="InterPro" id="IPR036615">
    <property type="entry name" value="Mur_ligase_C_dom_sf"/>
</dbReference>
<dbReference type="PANTHER" id="PTHR11136:SF0">
    <property type="entry name" value="DIHYDROFOLATE SYNTHETASE-RELATED"/>
    <property type="match status" value="1"/>
</dbReference>
<keyword evidence="2" id="KW-0436">Ligase</keyword>
<evidence type="ECO:0000256" key="4">
    <source>
        <dbReference type="ARBA" id="ARBA00022741"/>
    </source>
</evidence>
<dbReference type="PANTHER" id="PTHR11136">
    <property type="entry name" value="FOLYLPOLYGLUTAMATE SYNTHASE-RELATED"/>
    <property type="match status" value="1"/>
</dbReference>
<keyword evidence="3" id="KW-0479">Metal-binding</keyword>